<evidence type="ECO:0000259" key="2">
    <source>
        <dbReference type="PROSITE" id="PS50151"/>
    </source>
</evidence>
<accession>A0A6P1M2C3</accession>
<keyword evidence="4" id="KW-1185">Reference proteome</keyword>
<dbReference type="GO" id="GO:1990169">
    <property type="term" value="P:stress response to copper ion"/>
    <property type="evidence" value="ECO:0007669"/>
    <property type="project" value="TreeGrafter"/>
</dbReference>
<dbReference type="GO" id="GO:0009432">
    <property type="term" value="P:SOS response"/>
    <property type="evidence" value="ECO:0007669"/>
    <property type="project" value="UniProtKB-KW"/>
</dbReference>
<dbReference type="Pfam" id="PF02151">
    <property type="entry name" value="UVR"/>
    <property type="match status" value="1"/>
</dbReference>
<evidence type="ECO:0000256" key="1">
    <source>
        <dbReference type="ARBA" id="ARBA00023236"/>
    </source>
</evidence>
<dbReference type="PANTHER" id="PTHR38430">
    <property type="entry name" value="PROTEIN-ARGININE KINASE ACTIVATOR PROTEIN"/>
    <property type="match status" value="1"/>
</dbReference>
<sequence>MKCDLCDKEAVVHLTQVVNGEMKEVHLCEEHAKEQGIDIHSPISITDILMGLGEAKQGIEHQLSPSCPRCGMAREEFRRSGRLGCPDCYNTFMAELAVAIKAMHHSSQHVGKIPAREGLQTRIKSQIARFQKELDAAIAREDYEKAAEIRDRISEVRTQAEEQEGGDA</sequence>
<dbReference type="GO" id="GO:0050897">
    <property type="term" value="F:cobalt ion binding"/>
    <property type="evidence" value="ECO:0007669"/>
    <property type="project" value="TreeGrafter"/>
</dbReference>
<reference evidence="3 4" key="1">
    <citation type="submission" date="2020-01" db="EMBL/GenBank/DDBJ databases">
        <title>Ponticoccus aerotolerans gen. nov., sp. nov., an anaerobic bacterium and proposal of Ponticoccusceae fam. nov., Ponticoccusles ord. nov. and Ponticoccuse classis nov. in the phylum Kiritimatiellaeota.</title>
        <authorList>
            <person name="Zhou L.Y."/>
            <person name="Du Z.J."/>
        </authorList>
    </citation>
    <scope>NUCLEOTIDE SEQUENCE [LARGE SCALE GENOMIC DNA]</scope>
    <source>
        <strain evidence="3 4">S-5007</strain>
    </source>
</reference>
<protein>
    <submittedName>
        <fullName evidence="3">Excinuclease ABC subunit B</fullName>
    </submittedName>
</protein>
<gene>
    <name evidence="3" type="ORF">GT409_01930</name>
</gene>
<evidence type="ECO:0000313" key="3">
    <source>
        <dbReference type="EMBL" id="QHI68262.1"/>
    </source>
</evidence>
<dbReference type="EMBL" id="CP047593">
    <property type="protein sequence ID" value="QHI68262.1"/>
    <property type="molecule type" value="Genomic_DNA"/>
</dbReference>
<name>A0A6P1M2C3_9BACT</name>
<dbReference type="Gene3D" id="4.10.860.10">
    <property type="entry name" value="UVR domain"/>
    <property type="match status" value="1"/>
</dbReference>
<dbReference type="AlphaFoldDB" id="A0A6P1M2C3"/>
<feature type="domain" description="UVR" evidence="2">
    <location>
        <begin position="124"/>
        <end position="159"/>
    </location>
</feature>
<organism evidence="3 4">
    <name type="scientific">Tichowtungia aerotolerans</name>
    <dbReference type="NCBI Taxonomy" id="2697043"/>
    <lineage>
        <taxon>Bacteria</taxon>
        <taxon>Pseudomonadati</taxon>
        <taxon>Kiritimatiellota</taxon>
        <taxon>Tichowtungiia</taxon>
        <taxon>Tichowtungiales</taxon>
        <taxon>Tichowtungiaceae</taxon>
        <taxon>Tichowtungia</taxon>
    </lineage>
</organism>
<dbReference type="InterPro" id="IPR001943">
    <property type="entry name" value="UVR_dom"/>
</dbReference>
<dbReference type="PANTHER" id="PTHR38430:SF1">
    <property type="entry name" value="PROTEIN-ARGININE KINASE ACTIVATOR PROTEIN"/>
    <property type="match status" value="1"/>
</dbReference>
<dbReference type="PIRSF" id="PIRSF015034">
    <property type="entry name" value="YacH"/>
    <property type="match status" value="1"/>
</dbReference>
<proteinExistence type="predicted"/>
<dbReference type="GO" id="GO:1990170">
    <property type="term" value="P:stress response to cadmium ion"/>
    <property type="evidence" value="ECO:0007669"/>
    <property type="project" value="TreeGrafter"/>
</dbReference>
<dbReference type="KEGG" id="taer:GT409_01930"/>
<dbReference type="InterPro" id="IPR036876">
    <property type="entry name" value="UVR_dom_sf"/>
</dbReference>
<dbReference type="RefSeq" id="WP_160626412.1">
    <property type="nucleotide sequence ID" value="NZ_CP047593.1"/>
</dbReference>
<dbReference type="GO" id="GO:0046870">
    <property type="term" value="F:cadmium ion binding"/>
    <property type="evidence" value="ECO:0007669"/>
    <property type="project" value="TreeGrafter"/>
</dbReference>
<evidence type="ECO:0000313" key="4">
    <source>
        <dbReference type="Proteomes" id="UP000464954"/>
    </source>
</evidence>
<dbReference type="Proteomes" id="UP000464954">
    <property type="component" value="Chromosome"/>
</dbReference>
<dbReference type="GO" id="GO:0008270">
    <property type="term" value="F:zinc ion binding"/>
    <property type="evidence" value="ECO:0007669"/>
    <property type="project" value="TreeGrafter"/>
</dbReference>
<keyword evidence="1" id="KW-0227">DNA damage</keyword>
<dbReference type="InterPro" id="IPR025542">
    <property type="entry name" value="YacH"/>
</dbReference>
<keyword evidence="1" id="KW-0742">SOS response</keyword>
<dbReference type="SUPFAM" id="SSF46600">
    <property type="entry name" value="C-terminal UvrC-binding domain of UvrB"/>
    <property type="match status" value="1"/>
</dbReference>
<dbReference type="GO" id="GO:0005507">
    <property type="term" value="F:copper ion binding"/>
    <property type="evidence" value="ECO:0007669"/>
    <property type="project" value="TreeGrafter"/>
</dbReference>
<dbReference type="PROSITE" id="PS50151">
    <property type="entry name" value="UVR"/>
    <property type="match status" value="1"/>
</dbReference>